<feature type="domain" description="UspA" evidence="2">
    <location>
        <begin position="1"/>
        <end position="146"/>
    </location>
</feature>
<comment type="similarity">
    <text evidence="1">Belongs to the universal stress protein A family.</text>
</comment>
<dbReference type="Pfam" id="PF00582">
    <property type="entry name" value="Usp"/>
    <property type="match status" value="1"/>
</dbReference>
<keyword evidence="4" id="KW-1185">Reference proteome</keyword>
<accession>A0ABN7Q0L6</accession>
<dbReference type="Proteomes" id="UP000672657">
    <property type="component" value="Unassembled WGS sequence"/>
</dbReference>
<dbReference type="InterPro" id="IPR006016">
    <property type="entry name" value="UspA"/>
</dbReference>
<proteinExistence type="inferred from homology"/>
<organism evidence="3 4">
    <name type="scientific">Cupriavidus numazuensis</name>
    <dbReference type="NCBI Taxonomy" id="221992"/>
    <lineage>
        <taxon>Bacteria</taxon>
        <taxon>Pseudomonadati</taxon>
        <taxon>Pseudomonadota</taxon>
        <taxon>Betaproteobacteria</taxon>
        <taxon>Burkholderiales</taxon>
        <taxon>Burkholderiaceae</taxon>
        <taxon>Cupriavidus</taxon>
    </lineage>
</organism>
<dbReference type="CDD" id="cd00293">
    <property type="entry name" value="USP-like"/>
    <property type="match status" value="1"/>
</dbReference>
<protein>
    <recommendedName>
        <fullName evidence="2">UspA domain-containing protein</fullName>
    </recommendedName>
</protein>
<dbReference type="PANTHER" id="PTHR46268">
    <property type="entry name" value="STRESS RESPONSE PROTEIN NHAX"/>
    <property type="match status" value="1"/>
</dbReference>
<name>A0ABN7Q0L6_9BURK</name>
<reference evidence="3 4" key="1">
    <citation type="submission" date="2021-03" db="EMBL/GenBank/DDBJ databases">
        <authorList>
            <person name="Peeters C."/>
        </authorList>
    </citation>
    <scope>NUCLEOTIDE SEQUENCE [LARGE SCALE GENOMIC DNA]</scope>
    <source>
        <strain evidence="3 4">LMG 26411</strain>
    </source>
</reference>
<comment type="caution">
    <text evidence="3">The sequence shown here is derived from an EMBL/GenBank/DDBJ whole genome shotgun (WGS) entry which is preliminary data.</text>
</comment>
<dbReference type="PANTHER" id="PTHR46268:SF15">
    <property type="entry name" value="UNIVERSAL STRESS PROTEIN HP_0031"/>
    <property type="match status" value="1"/>
</dbReference>
<dbReference type="Gene3D" id="3.40.50.620">
    <property type="entry name" value="HUPs"/>
    <property type="match status" value="1"/>
</dbReference>
<dbReference type="EMBL" id="CAJPVI010000024">
    <property type="protein sequence ID" value="CAG2151551.1"/>
    <property type="molecule type" value="Genomic_DNA"/>
</dbReference>
<evidence type="ECO:0000256" key="1">
    <source>
        <dbReference type="ARBA" id="ARBA00008791"/>
    </source>
</evidence>
<dbReference type="InterPro" id="IPR006015">
    <property type="entry name" value="Universal_stress_UspA"/>
</dbReference>
<sequence length="163" mass="16970">MYRRILVALDGGVAAEAGLEQAILIAQASDAEVEVIFVLDISAPFLDVAGADPVRMAENLTTAAEGVLAAAATKLDRARVRFTTCLSGRSGIEQGIAETIAAEADAWSADLIAMGNNGNHGPSGPRMGEIARKVMARTSQPLLLARAQVDRGHAPSEAHRRAG</sequence>
<evidence type="ECO:0000259" key="2">
    <source>
        <dbReference type="Pfam" id="PF00582"/>
    </source>
</evidence>
<dbReference type="PRINTS" id="PR01438">
    <property type="entry name" value="UNVRSLSTRESS"/>
</dbReference>
<evidence type="ECO:0000313" key="4">
    <source>
        <dbReference type="Proteomes" id="UP000672657"/>
    </source>
</evidence>
<dbReference type="SUPFAM" id="SSF52402">
    <property type="entry name" value="Adenine nucleotide alpha hydrolases-like"/>
    <property type="match status" value="1"/>
</dbReference>
<gene>
    <name evidence="3" type="ORF">LMG26411_03982</name>
</gene>
<dbReference type="InterPro" id="IPR014729">
    <property type="entry name" value="Rossmann-like_a/b/a_fold"/>
</dbReference>
<evidence type="ECO:0000313" key="3">
    <source>
        <dbReference type="EMBL" id="CAG2151551.1"/>
    </source>
</evidence>